<protein>
    <submittedName>
        <fullName evidence="3">VanZ like protein</fullName>
    </submittedName>
</protein>
<dbReference type="Proteomes" id="UP000294930">
    <property type="component" value="Unassembled WGS sequence"/>
</dbReference>
<dbReference type="PANTHER" id="PTHR28008">
    <property type="entry name" value="DOMAIN PROTEIN, PUTATIVE (AFU_ORTHOLOGUE AFUA_3G10980)-RELATED"/>
    <property type="match status" value="1"/>
</dbReference>
<evidence type="ECO:0000313" key="4">
    <source>
        <dbReference type="Proteomes" id="UP000294930"/>
    </source>
</evidence>
<evidence type="ECO:0000256" key="1">
    <source>
        <dbReference type="SAM" id="Phobius"/>
    </source>
</evidence>
<gene>
    <name evidence="3" type="ORF">A8975_2403</name>
</gene>
<dbReference type="PANTHER" id="PTHR28008:SF1">
    <property type="entry name" value="DOMAIN PROTEIN, PUTATIVE (AFU_ORTHOLOGUE AFUA_3G10980)-RELATED"/>
    <property type="match status" value="1"/>
</dbReference>
<feature type="domain" description="VanZ-like" evidence="2">
    <location>
        <begin position="39"/>
        <end position="112"/>
    </location>
</feature>
<dbReference type="RefSeq" id="WP_131508821.1">
    <property type="nucleotide sequence ID" value="NZ_SOQZ01000005.1"/>
</dbReference>
<keyword evidence="1" id="KW-1133">Transmembrane helix</keyword>
<feature type="transmembrane region" description="Helical" evidence="1">
    <location>
        <begin position="7"/>
        <end position="27"/>
    </location>
</feature>
<keyword evidence="4" id="KW-1185">Reference proteome</keyword>
<comment type="caution">
    <text evidence="3">The sequence shown here is derived from an EMBL/GenBank/DDBJ whole genome shotgun (WGS) entry which is preliminary data.</text>
</comment>
<feature type="transmembrane region" description="Helical" evidence="1">
    <location>
        <begin position="94"/>
        <end position="111"/>
    </location>
</feature>
<accession>A0ABY2G309</accession>
<dbReference type="InterPro" id="IPR006976">
    <property type="entry name" value="VanZ-like"/>
</dbReference>
<evidence type="ECO:0000313" key="3">
    <source>
        <dbReference type="EMBL" id="TDY10674.1"/>
    </source>
</evidence>
<feature type="transmembrane region" description="Helical" evidence="1">
    <location>
        <begin position="63"/>
        <end position="82"/>
    </location>
</feature>
<keyword evidence="1" id="KW-0812">Transmembrane</keyword>
<reference evidence="3 4" key="1">
    <citation type="submission" date="2019-03" db="EMBL/GenBank/DDBJ databases">
        <title>Genomic Encyclopedia of Type Strains, Phase III (KMG-III): the genomes of soil and plant-associated and newly described type strains.</title>
        <authorList>
            <person name="Whitman W."/>
        </authorList>
    </citation>
    <scope>NUCLEOTIDE SEQUENCE [LARGE SCALE GENOMIC DNA]</scope>
    <source>
        <strain evidence="3 4">CGMCC 1.10957</strain>
    </source>
</reference>
<keyword evidence="1" id="KW-0472">Membrane</keyword>
<organism evidence="3 4">
    <name type="scientific">Meridianimaribacter flavus</name>
    <dbReference type="NCBI Taxonomy" id="571115"/>
    <lineage>
        <taxon>Bacteria</taxon>
        <taxon>Pseudomonadati</taxon>
        <taxon>Bacteroidota</taxon>
        <taxon>Flavobacteriia</taxon>
        <taxon>Flavobacteriales</taxon>
        <taxon>Flavobacteriaceae</taxon>
        <taxon>Meridianimaribacter</taxon>
    </lineage>
</organism>
<evidence type="ECO:0000259" key="2">
    <source>
        <dbReference type="Pfam" id="PF04892"/>
    </source>
</evidence>
<name>A0ABY2G309_9FLAO</name>
<sequence>MLKKFALILFGGYVIALTILSLINVNGLPSLGSSMDDKFYHIAAYVVFTLLCFNYLRTLSLNYKIGVTIAVGVIYGIIIEVLQNTITTLRTLDFYDVAANAIGILIGVVIIKSSKSLKLK</sequence>
<dbReference type="Pfam" id="PF04892">
    <property type="entry name" value="VanZ"/>
    <property type="match status" value="1"/>
</dbReference>
<dbReference type="EMBL" id="SOQZ01000005">
    <property type="protein sequence ID" value="TDY10674.1"/>
    <property type="molecule type" value="Genomic_DNA"/>
</dbReference>
<proteinExistence type="predicted"/>
<feature type="transmembrane region" description="Helical" evidence="1">
    <location>
        <begin position="39"/>
        <end position="56"/>
    </location>
</feature>
<dbReference type="NCBIfam" id="NF037970">
    <property type="entry name" value="vanZ_1"/>
    <property type="match status" value="1"/>
</dbReference>